<dbReference type="Gene3D" id="3.10.100.10">
    <property type="entry name" value="Mannose-Binding Protein A, subunit A"/>
    <property type="match status" value="1"/>
</dbReference>
<feature type="domain" description="C-type lectin" evidence="2">
    <location>
        <begin position="48"/>
        <end position="165"/>
    </location>
</feature>
<reference evidence="4" key="2">
    <citation type="submission" date="2019-02" db="EMBL/GenBank/DDBJ databases">
        <title>Opniocepnalus argus Var Kimnra genome.</title>
        <authorList>
            <person name="Zhou C."/>
            <person name="Xiao S."/>
        </authorList>
    </citation>
    <scope>NUCLEOTIDE SEQUENCE [LARGE SCALE GENOMIC DNA]</scope>
</reference>
<dbReference type="Pfam" id="PF00059">
    <property type="entry name" value="Lectin_C"/>
    <property type="match status" value="1"/>
</dbReference>
<dbReference type="PRINTS" id="PR01504">
    <property type="entry name" value="PNCREATITSAP"/>
</dbReference>
<organism evidence="3 4">
    <name type="scientific">Channa argus</name>
    <name type="common">Northern snakehead</name>
    <name type="synonym">Ophicephalus argus</name>
    <dbReference type="NCBI Taxonomy" id="215402"/>
    <lineage>
        <taxon>Eukaryota</taxon>
        <taxon>Metazoa</taxon>
        <taxon>Chordata</taxon>
        <taxon>Craniata</taxon>
        <taxon>Vertebrata</taxon>
        <taxon>Euteleostomi</taxon>
        <taxon>Actinopterygii</taxon>
        <taxon>Neopterygii</taxon>
        <taxon>Teleostei</taxon>
        <taxon>Neoteleostei</taxon>
        <taxon>Acanthomorphata</taxon>
        <taxon>Anabantaria</taxon>
        <taxon>Anabantiformes</taxon>
        <taxon>Channoidei</taxon>
        <taxon>Channidae</taxon>
        <taxon>Channa</taxon>
    </lineage>
</organism>
<dbReference type="EMBL" id="CM015723">
    <property type="protein sequence ID" value="KAF3696633.1"/>
    <property type="molecule type" value="Genomic_DNA"/>
</dbReference>
<protein>
    <submittedName>
        <fullName evidence="3">Galactose-specific lectin nattectin</fullName>
    </submittedName>
</protein>
<dbReference type="InterPro" id="IPR016186">
    <property type="entry name" value="C-type_lectin-like/link_sf"/>
</dbReference>
<accession>A0A6G1Q2P2</accession>
<dbReference type="PANTHER" id="PTHR22803">
    <property type="entry name" value="MANNOSE, PHOSPHOLIPASE, LECTIN RECEPTOR RELATED"/>
    <property type="match status" value="1"/>
</dbReference>
<dbReference type="PROSITE" id="PS50041">
    <property type="entry name" value="C_TYPE_LECTIN_2"/>
    <property type="match status" value="1"/>
</dbReference>
<name>A0A6G1Q2P2_CHAAH</name>
<feature type="signal peptide" evidence="1">
    <location>
        <begin position="1"/>
        <end position="19"/>
    </location>
</feature>
<dbReference type="GO" id="GO:0030246">
    <property type="term" value="F:carbohydrate binding"/>
    <property type="evidence" value="ECO:0007669"/>
    <property type="project" value="UniProtKB-KW"/>
</dbReference>
<dbReference type="SMR" id="A0A6G1Q2P2"/>
<dbReference type="SMART" id="SM00034">
    <property type="entry name" value="CLECT"/>
    <property type="match status" value="1"/>
</dbReference>
<evidence type="ECO:0000313" key="3">
    <source>
        <dbReference type="EMBL" id="KAF3696633.1"/>
    </source>
</evidence>
<keyword evidence="4" id="KW-1185">Reference proteome</keyword>
<evidence type="ECO:0000313" key="4">
    <source>
        <dbReference type="Proteomes" id="UP000503349"/>
    </source>
</evidence>
<dbReference type="InterPro" id="IPR001304">
    <property type="entry name" value="C-type_lectin-like"/>
</dbReference>
<proteinExistence type="predicted"/>
<keyword evidence="1" id="KW-0732">Signal</keyword>
<feature type="chain" id="PRO_5026020708" evidence="1">
    <location>
        <begin position="20"/>
        <end position="168"/>
    </location>
</feature>
<reference evidence="3 4" key="1">
    <citation type="submission" date="2019-02" db="EMBL/GenBank/DDBJ databases">
        <title>Opniocepnalus argus genome.</title>
        <authorList>
            <person name="Zhou C."/>
            <person name="Xiao S."/>
        </authorList>
    </citation>
    <scope>NUCLEOTIDE SEQUENCE [LARGE SCALE GENOMIC DNA]</scope>
    <source>
        <strain evidence="3">OARG1902GOOAL</strain>
        <tissue evidence="3">Muscle</tissue>
    </source>
</reference>
<dbReference type="Proteomes" id="UP000503349">
    <property type="component" value="Chromosome 12"/>
</dbReference>
<evidence type="ECO:0000259" key="2">
    <source>
        <dbReference type="PROSITE" id="PS50041"/>
    </source>
</evidence>
<dbReference type="InterPro" id="IPR016187">
    <property type="entry name" value="CTDL_fold"/>
</dbReference>
<dbReference type="SUPFAM" id="SSF56436">
    <property type="entry name" value="C-type lectin-like"/>
    <property type="match status" value="1"/>
</dbReference>
<dbReference type="InterPro" id="IPR050111">
    <property type="entry name" value="C-type_lectin/snaclec_domain"/>
</dbReference>
<evidence type="ECO:0000256" key="1">
    <source>
        <dbReference type="SAM" id="SignalP"/>
    </source>
</evidence>
<dbReference type="AlphaFoldDB" id="A0A6G1Q2P2"/>
<sequence length="168" mass="18494">MAPGLYFIVLLCLTSGLWANPDSVGEGPSVSFEDDECCRRCPSGWTEFGNRCYMFYFENKDWADAEVACIAVSGNLASVHSKEQYTFITDMIKRSTGTDVQTWVGGHDAAKEGVWLWSDGSKFDYKFWGKGEPNNTGGAENCLGINYNGSGNDITCQSKKSFVCAKNL</sequence>
<gene>
    <name evidence="3" type="ORF">EXN66_Car012311</name>
</gene>
<keyword evidence="3" id="KW-0430">Lectin</keyword>